<dbReference type="EMBL" id="HBIM01024054">
    <property type="protein sequence ID" value="CAE0421159.1"/>
    <property type="molecule type" value="Transcribed_RNA"/>
</dbReference>
<sequence length="112" mass="12339">MSTTSKPAGGIKGFLQKTGQLGIWTYEKGTTVVQWTYRYGGQAAFILATTSMVVLMPLLFEITREAQLIETERLEANDLRSKGYADRQLKEMGFSDTVLHAPSVSTMTVGSK</sequence>
<evidence type="ECO:0008006" key="3">
    <source>
        <dbReference type="Google" id="ProtNLM"/>
    </source>
</evidence>
<keyword evidence="1" id="KW-0812">Transmembrane</keyword>
<gene>
    <name evidence="2" type="ORF">ACOF00016_LOCUS17808</name>
</gene>
<evidence type="ECO:0000313" key="2">
    <source>
        <dbReference type="EMBL" id="CAE0421159.1"/>
    </source>
</evidence>
<name>A0A7S3LEZ8_9STRA</name>
<reference evidence="2" key="1">
    <citation type="submission" date="2021-01" db="EMBL/GenBank/DDBJ databases">
        <authorList>
            <person name="Corre E."/>
            <person name="Pelletier E."/>
            <person name="Niang G."/>
            <person name="Scheremetjew M."/>
            <person name="Finn R."/>
            <person name="Kale V."/>
            <person name="Holt S."/>
            <person name="Cochrane G."/>
            <person name="Meng A."/>
            <person name="Brown T."/>
            <person name="Cohen L."/>
        </authorList>
    </citation>
    <scope>NUCLEOTIDE SEQUENCE</scope>
    <source>
        <strain evidence="2">CCMP127</strain>
    </source>
</reference>
<keyword evidence="1" id="KW-0472">Membrane</keyword>
<protein>
    <recommendedName>
        <fullName evidence="3">Mitochondrial import receptor subunit TOM22 homolog</fullName>
    </recommendedName>
</protein>
<proteinExistence type="predicted"/>
<dbReference type="AlphaFoldDB" id="A0A7S3LEZ8"/>
<evidence type="ECO:0000256" key="1">
    <source>
        <dbReference type="SAM" id="Phobius"/>
    </source>
</evidence>
<dbReference type="CDD" id="cd22884">
    <property type="entry name" value="TOM22"/>
    <property type="match status" value="1"/>
</dbReference>
<feature type="transmembrane region" description="Helical" evidence="1">
    <location>
        <begin position="39"/>
        <end position="60"/>
    </location>
</feature>
<keyword evidence="1" id="KW-1133">Transmembrane helix</keyword>
<accession>A0A7S3LEZ8</accession>
<organism evidence="2">
    <name type="scientific">Amphora coffeiformis</name>
    <dbReference type="NCBI Taxonomy" id="265554"/>
    <lineage>
        <taxon>Eukaryota</taxon>
        <taxon>Sar</taxon>
        <taxon>Stramenopiles</taxon>
        <taxon>Ochrophyta</taxon>
        <taxon>Bacillariophyta</taxon>
        <taxon>Bacillariophyceae</taxon>
        <taxon>Bacillariophycidae</taxon>
        <taxon>Thalassiophysales</taxon>
        <taxon>Catenulaceae</taxon>
        <taxon>Amphora</taxon>
    </lineage>
</organism>